<proteinExistence type="predicted"/>
<evidence type="ECO:0000256" key="1">
    <source>
        <dbReference type="SAM" id="Phobius"/>
    </source>
</evidence>
<keyword evidence="1" id="KW-0472">Membrane</keyword>
<keyword evidence="1" id="KW-1133">Transmembrane helix</keyword>
<reference evidence="3" key="1">
    <citation type="journal article" date="2019" name="Int. J. Syst. Evol. Microbiol.">
        <title>The Global Catalogue of Microorganisms (GCM) 10K type strain sequencing project: providing services to taxonomists for standard genome sequencing and annotation.</title>
        <authorList>
            <consortium name="The Broad Institute Genomics Platform"/>
            <consortium name="The Broad Institute Genome Sequencing Center for Infectious Disease"/>
            <person name="Wu L."/>
            <person name="Ma J."/>
        </authorList>
    </citation>
    <scope>NUCLEOTIDE SEQUENCE [LARGE SCALE GENOMIC DNA]</scope>
    <source>
        <strain evidence="3">KCTC 13128</strain>
    </source>
</reference>
<feature type="transmembrane region" description="Helical" evidence="1">
    <location>
        <begin position="33"/>
        <end position="53"/>
    </location>
</feature>
<dbReference type="Proteomes" id="UP001595279">
    <property type="component" value="Unassembled WGS sequence"/>
</dbReference>
<keyword evidence="3" id="KW-1185">Reference proteome</keyword>
<dbReference type="RefSeq" id="WP_390269624.1">
    <property type="nucleotide sequence ID" value="NZ_JBHRSA010000021.1"/>
</dbReference>
<evidence type="ECO:0000313" key="3">
    <source>
        <dbReference type="Proteomes" id="UP001595279"/>
    </source>
</evidence>
<organism evidence="2 3">
    <name type="scientific">Virgibacillus xinjiangensis</name>
    <dbReference type="NCBI Taxonomy" id="393090"/>
    <lineage>
        <taxon>Bacteria</taxon>
        <taxon>Bacillati</taxon>
        <taxon>Bacillota</taxon>
        <taxon>Bacilli</taxon>
        <taxon>Bacillales</taxon>
        <taxon>Bacillaceae</taxon>
        <taxon>Virgibacillus</taxon>
    </lineage>
</organism>
<feature type="transmembrane region" description="Helical" evidence="1">
    <location>
        <begin position="7"/>
        <end position="27"/>
    </location>
</feature>
<accession>A0ABV7CTV3</accession>
<name>A0ABV7CTV3_9BACI</name>
<keyword evidence="1" id="KW-0812">Transmembrane</keyword>
<evidence type="ECO:0000313" key="2">
    <source>
        <dbReference type="EMBL" id="MFC3039689.1"/>
    </source>
</evidence>
<gene>
    <name evidence="2" type="ORF">ACFOGI_05445</name>
</gene>
<dbReference type="EMBL" id="JBHRSA010000021">
    <property type="protein sequence ID" value="MFC3039689.1"/>
    <property type="molecule type" value="Genomic_DNA"/>
</dbReference>
<comment type="caution">
    <text evidence="2">The sequence shown here is derived from an EMBL/GenBank/DDBJ whole genome shotgun (WGS) entry which is preliminary data.</text>
</comment>
<sequence length="58" mass="6513">MKINAYLIQLGITIIVIFGGTFTIRYFRTGELLLDQTIGVSVGVVLLIASLIWRKMNK</sequence>
<protein>
    <submittedName>
        <fullName evidence="2">Uncharacterized protein</fullName>
    </submittedName>
</protein>